<evidence type="ECO:0000256" key="5">
    <source>
        <dbReference type="ARBA" id="ARBA00022786"/>
    </source>
</evidence>
<name>A0A2T9Y0T8_9FUNG</name>
<dbReference type="STRING" id="61424.A0A2T9Y0T8"/>
<feature type="region of interest" description="Disordered" evidence="7">
    <location>
        <begin position="1"/>
        <end position="23"/>
    </location>
</feature>
<dbReference type="Gene3D" id="3.90.1750.10">
    <property type="entry name" value="Hect, E3 ligase catalytic domains"/>
    <property type="match status" value="1"/>
</dbReference>
<feature type="active site" description="Glycyl thioester intermediate" evidence="6">
    <location>
        <position position="1604"/>
    </location>
</feature>
<evidence type="ECO:0000256" key="7">
    <source>
        <dbReference type="SAM" id="MobiDB-lite"/>
    </source>
</evidence>
<dbReference type="InterPro" id="IPR016024">
    <property type="entry name" value="ARM-type_fold"/>
</dbReference>
<dbReference type="Pfam" id="PF00632">
    <property type="entry name" value="HECT"/>
    <property type="match status" value="1"/>
</dbReference>
<evidence type="ECO:0000259" key="8">
    <source>
        <dbReference type="PROSITE" id="PS50237"/>
    </source>
</evidence>
<evidence type="ECO:0000256" key="6">
    <source>
        <dbReference type="PROSITE-ProRule" id="PRU00104"/>
    </source>
</evidence>
<accession>A0A2T9Y0T8</accession>
<protein>
    <recommendedName>
        <fullName evidence="3">HECT-type E3 ubiquitin transferase</fullName>
        <ecNumber evidence="3">2.3.2.26</ecNumber>
    </recommendedName>
</protein>
<feature type="domain" description="HECT" evidence="8">
    <location>
        <begin position="1225"/>
        <end position="1637"/>
    </location>
</feature>
<feature type="region of interest" description="Disordered" evidence="7">
    <location>
        <begin position="1148"/>
        <end position="1172"/>
    </location>
</feature>
<evidence type="ECO:0000313" key="10">
    <source>
        <dbReference type="Proteomes" id="UP000245699"/>
    </source>
</evidence>
<dbReference type="Pfam" id="PF25579">
    <property type="entry name" value="TPR_TRIP12_N"/>
    <property type="match status" value="1"/>
</dbReference>
<dbReference type="PANTHER" id="PTHR45670:SF1">
    <property type="entry name" value="E3 UBIQUITIN-PROTEIN LIGASE HECTD1"/>
    <property type="match status" value="1"/>
</dbReference>
<dbReference type="SUPFAM" id="SSF56204">
    <property type="entry name" value="Hect, E3 ligase catalytic domain"/>
    <property type="match status" value="1"/>
</dbReference>
<sequence length="1637" mass="185343">MGRRNKKKPSFEPESMDVDSQSDEYDFQNISSEDINDFSHQFATIDSISSSSMTDIYKSANKTELQLITSKLKNATNSDEKISALRKLSSIFSVSNEENLLSSTPIILQISKLLLEIINYSEEAEECLLSIRSIANLIEAQPGITSYLVDQNLVLALCNQLLQLQDIDIADQVLTTLEAISRDFPKAIIDAGGMVAAMCYIDFFTTSSQRTALQIVTNSISGITNNDFQNFSQVMPHLIKTVVSSDNKVAELSWVSMEIIVKNTEPGSQIESIITHDFIAWVISEYIQNTNSSTRKQLLRILGLISHKSQILSLQILNSNIFEQIHKNYISDSGNNNDKIPLDNNTPTSSLKNNTDLNTLEEEWEVLGMILGLLPPLHLVVDNYENGFNIFTIENNNPNKTNDSNCYSKILYSIQKNKDQCQKIMELLIFLGIYLMKSESSEKLWNRSMVAVLLAVWLFDPKDINKIFEKPKFAYFVPWFISHGHIGDHSSLISSLMLGYKLLEKANDNIKLTYERQGAVYALRKLSGNSSYDASENMFTQGVKLLYAYLQPTNISISNNKPTDETKIWIGKLSSLILKTHWPYSSNNDLESSPESIMCKLHLSAQNTQNLWYSLEESNEHLLIPLIENFKLQLASTDGVTVHELEHSGWLELFSEMSDCIHSSKISINSEKEKNQNFDENTEKNIIYDKKRLTKKSPSNCQITCAYKVFECLLNTSKINNSQKLEEYSISTLIGLINESLIIHEELPTFIPTRSSEESKNNGLVILARSLKVQLTYLDNDDYSTEIDQDKKNTLEKIYSDLRAKVKSLRINVLGSSQMDSLLIDLKPQIVRVLNSISETPLTKLKIPERSVVTDFLPVLSDQNTRLENLLLSLSNARSSANQFLPEIVDPESVLSESNSKDSSVNPIDSDTQKTSLSTFDLKNFKIEIFLEKELNGKLFKLDMTKSLYSSLLSAYFNENTKTYDEFSPWSTIFNLKYKVIFTENLPKTGSETNLTALSDINLNSFETVRSLSYALAAKQRQSLPTFGQNILRVHKYSYKQALDIFDNKIAHLLNVLLGLYNTQLKIFFLNPNAFIESNNNTRWEHTYINNKINNKLGLLVNDPFTIASKSYPEWTYNLVYHFPFLFTFEYRSLFLRTTCLPPSRNLSQWNSRNSNASPDSSNRENRTRTSGPVLGIPIIDPVSHIELSIQLPQLRKQKVMVNRSRIFESAMQTMMKYSHPVTILEVQYIDEAGTGLGPTLEFYSSVCTEFLRKSLKMWYPVCDKSQPESPLFFAPKGLFPLPISTNLINPSGEYAKLFSFLGTFVAKAIIDERPLDLPLHPAFLMLLLNSISETKFPLPDPLVLIELIDTDISSILSRLQNCLAEKLRIYGRDDLSTIQKNNLVSLITLDDGSLIDDLCIDFTLIGCSDYLLRPNGGDVSVNILNLQPYLDLTIDAFTRKGVSTAISAFKTGFNKVFPVEALCAYSYLELSVIFGSLEFNSELLQGLDNFVWTPEMLMRYIRVDHGYNMNSPVVVMFISWLSKLSQSDRCRFLLFVTGSPRLPPTSLLPTADSKTLSGSIDSLVSSNSNILGFGSLNPPLTIVLRHSQHPLKPDDYLPTVMTCANYIKLPNYSSYEILDKRWFQAMSEGHSSFHLS</sequence>
<keyword evidence="10" id="KW-1185">Reference proteome</keyword>
<dbReference type="Gene3D" id="3.30.2410.10">
    <property type="entry name" value="Hect, E3 ligase catalytic domain"/>
    <property type="match status" value="1"/>
</dbReference>
<reference evidence="9 10" key="1">
    <citation type="journal article" date="2018" name="MBio">
        <title>Comparative Genomics Reveals the Core Gene Toolbox for the Fungus-Insect Symbiosis.</title>
        <authorList>
            <person name="Wang Y."/>
            <person name="Stata M."/>
            <person name="Wang W."/>
            <person name="Stajich J.E."/>
            <person name="White M.M."/>
            <person name="Moncalvo J.M."/>
        </authorList>
    </citation>
    <scope>NUCLEOTIDE SEQUENCE [LARGE SCALE GENOMIC DNA]</scope>
    <source>
        <strain evidence="9 10">AUS-77-4</strain>
    </source>
</reference>
<dbReference type="InterPro" id="IPR057948">
    <property type="entry name" value="TPR_TRIP12_N"/>
</dbReference>
<dbReference type="InterPro" id="IPR045322">
    <property type="entry name" value="HECTD1/TRIP12-like"/>
</dbReference>
<dbReference type="EMBL" id="MBFT01001001">
    <property type="protein sequence ID" value="PVU85938.1"/>
    <property type="molecule type" value="Genomic_DNA"/>
</dbReference>
<dbReference type="Gene3D" id="1.25.10.10">
    <property type="entry name" value="Leucine-rich Repeat Variant"/>
    <property type="match status" value="1"/>
</dbReference>
<keyword evidence="4" id="KW-0808">Transferase</keyword>
<keyword evidence="5 6" id="KW-0833">Ubl conjugation pathway</keyword>
<evidence type="ECO:0000313" key="9">
    <source>
        <dbReference type="EMBL" id="PVU85938.1"/>
    </source>
</evidence>
<dbReference type="PANTHER" id="PTHR45670">
    <property type="entry name" value="E3 UBIQUITIN-PROTEIN LIGASE TRIP12"/>
    <property type="match status" value="1"/>
</dbReference>
<dbReference type="InterPro" id="IPR035983">
    <property type="entry name" value="Hect_E3_ubiquitin_ligase"/>
</dbReference>
<comment type="similarity">
    <text evidence="2">Belongs to the UPL family. K-HECT subfamily.</text>
</comment>
<organism evidence="9 10">
    <name type="scientific">Furculomyces boomerangus</name>
    <dbReference type="NCBI Taxonomy" id="61424"/>
    <lineage>
        <taxon>Eukaryota</taxon>
        <taxon>Fungi</taxon>
        <taxon>Fungi incertae sedis</taxon>
        <taxon>Zoopagomycota</taxon>
        <taxon>Kickxellomycotina</taxon>
        <taxon>Harpellomycetes</taxon>
        <taxon>Harpellales</taxon>
        <taxon>Harpellaceae</taxon>
        <taxon>Furculomyces</taxon>
    </lineage>
</organism>
<evidence type="ECO:0000256" key="1">
    <source>
        <dbReference type="ARBA" id="ARBA00000885"/>
    </source>
</evidence>
<feature type="compositionally biased region" description="Acidic residues" evidence="7">
    <location>
        <begin position="14"/>
        <end position="23"/>
    </location>
</feature>
<feature type="compositionally biased region" description="Polar residues" evidence="7">
    <location>
        <begin position="1148"/>
        <end position="1161"/>
    </location>
</feature>
<dbReference type="Proteomes" id="UP000245699">
    <property type="component" value="Unassembled WGS sequence"/>
</dbReference>
<dbReference type="GO" id="GO:0016607">
    <property type="term" value="C:nuclear speck"/>
    <property type="evidence" value="ECO:0007669"/>
    <property type="project" value="TreeGrafter"/>
</dbReference>
<dbReference type="SUPFAM" id="SSF48371">
    <property type="entry name" value="ARM repeat"/>
    <property type="match status" value="1"/>
</dbReference>
<dbReference type="GO" id="GO:0043161">
    <property type="term" value="P:proteasome-mediated ubiquitin-dependent protein catabolic process"/>
    <property type="evidence" value="ECO:0007669"/>
    <property type="project" value="TreeGrafter"/>
</dbReference>
<gene>
    <name evidence="9" type="ORF">BB559_006732</name>
</gene>
<dbReference type="EC" id="2.3.2.26" evidence="3"/>
<dbReference type="OrthoDB" id="423283at2759"/>
<evidence type="ECO:0000256" key="3">
    <source>
        <dbReference type="ARBA" id="ARBA00012485"/>
    </source>
</evidence>
<dbReference type="SMART" id="SM00119">
    <property type="entry name" value="HECTc"/>
    <property type="match status" value="1"/>
</dbReference>
<dbReference type="InterPro" id="IPR011989">
    <property type="entry name" value="ARM-like"/>
</dbReference>
<comment type="caution">
    <text evidence="9">The sequence shown here is derived from an EMBL/GenBank/DDBJ whole genome shotgun (WGS) entry which is preliminary data.</text>
</comment>
<evidence type="ECO:0000256" key="2">
    <source>
        <dbReference type="ARBA" id="ARBA00006331"/>
    </source>
</evidence>
<dbReference type="GO" id="GO:0061630">
    <property type="term" value="F:ubiquitin protein ligase activity"/>
    <property type="evidence" value="ECO:0007669"/>
    <property type="project" value="UniProtKB-EC"/>
</dbReference>
<evidence type="ECO:0000256" key="4">
    <source>
        <dbReference type="ARBA" id="ARBA00022679"/>
    </source>
</evidence>
<dbReference type="PROSITE" id="PS50237">
    <property type="entry name" value="HECT"/>
    <property type="match status" value="1"/>
</dbReference>
<proteinExistence type="inferred from homology"/>
<dbReference type="InterPro" id="IPR000569">
    <property type="entry name" value="HECT_dom"/>
</dbReference>
<comment type="catalytic activity">
    <reaction evidence="1">
        <text>S-ubiquitinyl-[E2 ubiquitin-conjugating enzyme]-L-cysteine + [acceptor protein]-L-lysine = [E2 ubiquitin-conjugating enzyme]-L-cysteine + N(6)-ubiquitinyl-[acceptor protein]-L-lysine.</text>
        <dbReference type="EC" id="2.3.2.26"/>
    </reaction>
</comment>
<dbReference type="GO" id="GO:0000209">
    <property type="term" value="P:protein polyubiquitination"/>
    <property type="evidence" value="ECO:0007669"/>
    <property type="project" value="TreeGrafter"/>
</dbReference>